<dbReference type="SUPFAM" id="SSF103190">
    <property type="entry name" value="Sensory domain-like"/>
    <property type="match status" value="2"/>
</dbReference>
<dbReference type="Gene3D" id="3.30.450.20">
    <property type="entry name" value="PAS domain"/>
    <property type="match status" value="2"/>
</dbReference>
<dbReference type="SUPFAM" id="SSF158472">
    <property type="entry name" value="HAMP domain-like"/>
    <property type="match status" value="1"/>
</dbReference>
<keyword evidence="5" id="KW-1185">Reference proteome</keyword>
<gene>
    <name evidence="4" type="ORF">SAMN02745912_02267</name>
</gene>
<dbReference type="RefSeq" id="WP_073149936.1">
    <property type="nucleotide sequence ID" value="NZ_FRAG01000026.1"/>
</dbReference>
<dbReference type="InterPro" id="IPR000160">
    <property type="entry name" value="GGDEF_dom"/>
</dbReference>
<feature type="domain" description="HAMP" evidence="2">
    <location>
        <begin position="336"/>
        <end position="388"/>
    </location>
</feature>
<dbReference type="NCBIfam" id="TIGR00254">
    <property type="entry name" value="GGDEF"/>
    <property type="match status" value="1"/>
</dbReference>
<dbReference type="Pfam" id="PF00672">
    <property type="entry name" value="HAMP"/>
    <property type="match status" value="1"/>
</dbReference>
<dbReference type="Gene3D" id="6.10.340.10">
    <property type="match status" value="1"/>
</dbReference>
<evidence type="ECO:0000313" key="4">
    <source>
        <dbReference type="EMBL" id="SHK10686.1"/>
    </source>
</evidence>
<dbReference type="Pfam" id="PF00990">
    <property type="entry name" value="GGDEF"/>
    <property type="match status" value="1"/>
</dbReference>
<evidence type="ECO:0000259" key="2">
    <source>
        <dbReference type="PROSITE" id="PS50885"/>
    </source>
</evidence>
<dbReference type="InterPro" id="IPR003660">
    <property type="entry name" value="HAMP_dom"/>
</dbReference>
<evidence type="ECO:0000259" key="3">
    <source>
        <dbReference type="PROSITE" id="PS50887"/>
    </source>
</evidence>
<keyword evidence="1" id="KW-0472">Membrane</keyword>
<dbReference type="GO" id="GO:0052621">
    <property type="term" value="F:diguanylate cyclase activity"/>
    <property type="evidence" value="ECO:0007669"/>
    <property type="project" value="TreeGrafter"/>
</dbReference>
<dbReference type="Pfam" id="PF21623">
    <property type="entry name" value="HK_sensor_dom_bact"/>
    <property type="match status" value="1"/>
</dbReference>
<dbReference type="Proteomes" id="UP000184465">
    <property type="component" value="Unassembled WGS sequence"/>
</dbReference>
<dbReference type="SMART" id="SM00304">
    <property type="entry name" value="HAMP"/>
    <property type="match status" value="1"/>
</dbReference>
<feature type="transmembrane region" description="Helical" evidence="1">
    <location>
        <begin position="12"/>
        <end position="30"/>
    </location>
</feature>
<dbReference type="PANTHER" id="PTHR45138:SF9">
    <property type="entry name" value="DIGUANYLATE CYCLASE DGCM-RELATED"/>
    <property type="match status" value="1"/>
</dbReference>
<dbReference type="Gene3D" id="3.30.70.270">
    <property type="match status" value="1"/>
</dbReference>
<dbReference type="GO" id="GO:0007165">
    <property type="term" value="P:signal transduction"/>
    <property type="evidence" value="ECO:0007669"/>
    <property type="project" value="InterPro"/>
</dbReference>
<dbReference type="FunFam" id="3.30.70.270:FF:000001">
    <property type="entry name" value="Diguanylate cyclase domain protein"/>
    <property type="match status" value="1"/>
</dbReference>
<feature type="transmembrane region" description="Helical" evidence="1">
    <location>
        <begin position="315"/>
        <end position="338"/>
    </location>
</feature>
<sequence>MLKHSLRRRLLIFTLLMSITPLVFMGYFGYSNTEKTIIEKEEEKINFFLNNIRGKIVKFFSNTKGDLLFLKGVTEDSLFYSNDNISDIDKKELENIYYHFSKNNKQYAQIRFIDKDGYEIIRINNNGDNAYIVSNDKLQYKGCSYYYQEALTLKNGEIYISQLDLNRENGKIEIQLKPMVRYITPVYIDSDLKGYIVLNLNIQYLFKDIEILKNQNGYENTIILDSEGYYLLHPNKEKEWGSEVDLNTRENFKADYKEISKEILMSKEMKIKSVGQNILAWNPVKIIGLDSRKMIIFLKIAKNNYLQPLIDFRNLFIIELIFITLVMIAIAIIISFYITKPILKIVNAVENIGKGEFDVELDINTGDELELLGYEIKKMSFQLKNMYRNMEALVDERTKELKLAHREMEIMATRDSLTGLYNRHYFNQYIQSIADDIKNNYKNMMVLIIDIDKFKYINDNYGHNIGDIILKAVANLLKNSAREKDITVRYGGDEFLVILNNSTKVGAEKYIQRVEESLDEWNINSDILKHQLTLSIGYDEYSSGKHIIEVINNADKMMYENKVYKSQK</sequence>
<dbReference type="InterPro" id="IPR029787">
    <property type="entry name" value="Nucleotide_cyclase"/>
</dbReference>
<dbReference type="InterPro" id="IPR029151">
    <property type="entry name" value="Sensor-like_sf"/>
</dbReference>
<dbReference type="PROSITE" id="PS50887">
    <property type="entry name" value="GGDEF"/>
    <property type="match status" value="1"/>
</dbReference>
<dbReference type="GO" id="GO:0016020">
    <property type="term" value="C:membrane"/>
    <property type="evidence" value="ECO:0007669"/>
    <property type="project" value="InterPro"/>
</dbReference>
<reference evidence="5" key="1">
    <citation type="submission" date="2016-11" db="EMBL/GenBank/DDBJ databases">
        <authorList>
            <person name="Varghese N."/>
            <person name="Submissions S."/>
        </authorList>
    </citation>
    <scope>NUCLEOTIDE SEQUENCE [LARGE SCALE GENOMIC DNA]</scope>
    <source>
        <strain evidence="5">DSM 15212 / CIP 107654 / DViRD3</strain>
    </source>
</reference>
<dbReference type="PROSITE" id="PS50885">
    <property type="entry name" value="HAMP"/>
    <property type="match status" value="1"/>
</dbReference>
<dbReference type="CDD" id="cd01949">
    <property type="entry name" value="GGDEF"/>
    <property type="match status" value="1"/>
</dbReference>
<proteinExistence type="predicted"/>
<name>A0A1M6PRX6_PARC5</name>
<dbReference type="EMBL" id="FRAG01000026">
    <property type="protein sequence ID" value="SHK10686.1"/>
    <property type="molecule type" value="Genomic_DNA"/>
</dbReference>
<dbReference type="CDD" id="cd18773">
    <property type="entry name" value="PDC1_HK_sensor"/>
    <property type="match status" value="1"/>
</dbReference>
<dbReference type="SMART" id="SM00267">
    <property type="entry name" value="GGDEF"/>
    <property type="match status" value="1"/>
</dbReference>
<evidence type="ECO:0000313" key="5">
    <source>
        <dbReference type="Proteomes" id="UP000184465"/>
    </source>
</evidence>
<dbReference type="InterPro" id="IPR048760">
    <property type="entry name" value="VP0354-like_sensor_dom"/>
</dbReference>
<keyword evidence="1" id="KW-0812">Transmembrane</keyword>
<dbReference type="InterPro" id="IPR043128">
    <property type="entry name" value="Rev_trsase/Diguanyl_cyclase"/>
</dbReference>
<evidence type="ECO:0000256" key="1">
    <source>
        <dbReference type="SAM" id="Phobius"/>
    </source>
</evidence>
<keyword evidence="1" id="KW-1133">Transmembrane helix</keyword>
<accession>A0A1M6PRX6</accession>
<feature type="domain" description="GGDEF" evidence="3">
    <location>
        <begin position="442"/>
        <end position="568"/>
    </location>
</feature>
<dbReference type="SUPFAM" id="SSF55073">
    <property type="entry name" value="Nucleotide cyclase"/>
    <property type="match status" value="1"/>
</dbReference>
<dbReference type="STRING" id="1121301.SAMN02745912_02267"/>
<dbReference type="PANTHER" id="PTHR45138">
    <property type="entry name" value="REGULATORY COMPONENTS OF SENSORY TRANSDUCTION SYSTEM"/>
    <property type="match status" value="1"/>
</dbReference>
<dbReference type="InterPro" id="IPR050469">
    <property type="entry name" value="Diguanylate_Cyclase"/>
</dbReference>
<protein>
    <submittedName>
        <fullName evidence="4">Diguanylate cyclase (GGDEF) domain-containing protein</fullName>
    </submittedName>
</protein>
<dbReference type="CDD" id="cd06225">
    <property type="entry name" value="HAMP"/>
    <property type="match status" value="1"/>
</dbReference>
<organism evidence="4 5">
    <name type="scientific">Paramaledivibacter caminithermalis (strain DSM 15212 / CIP 107654 / DViRD3)</name>
    <name type="common">Clostridium caminithermale</name>
    <dbReference type="NCBI Taxonomy" id="1121301"/>
    <lineage>
        <taxon>Bacteria</taxon>
        <taxon>Bacillati</taxon>
        <taxon>Bacillota</taxon>
        <taxon>Clostridia</taxon>
        <taxon>Peptostreptococcales</taxon>
        <taxon>Caminicellaceae</taxon>
        <taxon>Paramaledivibacter</taxon>
    </lineage>
</organism>
<dbReference type="AlphaFoldDB" id="A0A1M6PRX6"/>